<name>A0A934KBQ8_9BACT</name>
<feature type="domain" description="Phospholipid/glycerol acyltransferase" evidence="4">
    <location>
        <begin position="68"/>
        <end position="185"/>
    </location>
</feature>
<evidence type="ECO:0000256" key="1">
    <source>
        <dbReference type="ARBA" id="ARBA00022679"/>
    </source>
</evidence>
<dbReference type="PANTHER" id="PTHR10434">
    <property type="entry name" value="1-ACYL-SN-GLYCEROL-3-PHOSPHATE ACYLTRANSFERASE"/>
    <property type="match status" value="1"/>
</dbReference>
<dbReference type="PANTHER" id="PTHR10434:SF11">
    <property type="entry name" value="1-ACYL-SN-GLYCEROL-3-PHOSPHATE ACYLTRANSFERASE"/>
    <property type="match status" value="1"/>
</dbReference>
<accession>A0A934KBQ8</accession>
<feature type="compositionally biased region" description="Basic residues" evidence="3">
    <location>
        <begin position="240"/>
        <end position="252"/>
    </location>
</feature>
<protein>
    <submittedName>
        <fullName evidence="5">1-acyl-sn-glycerol-3-phosphate acyltransferase</fullName>
    </submittedName>
</protein>
<keyword evidence="2 5" id="KW-0012">Acyltransferase</keyword>
<reference evidence="5 6" key="1">
    <citation type="submission" date="2020-10" db="EMBL/GenBank/DDBJ databases">
        <title>Ca. Dormibacterota MAGs.</title>
        <authorList>
            <person name="Montgomery K."/>
        </authorList>
    </citation>
    <scope>NUCLEOTIDE SEQUENCE [LARGE SCALE GENOMIC DNA]</scope>
    <source>
        <strain evidence="5">SC8811_S16_3</strain>
    </source>
</reference>
<dbReference type="InterPro" id="IPR002123">
    <property type="entry name" value="Plipid/glycerol_acylTrfase"/>
</dbReference>
<dbReference type="Pfam" id="PF01553">
    <property type="entry name" value="Acyltransferase"/>
    <property type="match status" value="1"/>
</dbReference>
<dbReference type="SMART" id="SM00563">
    <property type="entry name" value="PlsC"/>
    <property type="match status" value="1"/>
</dbReference>
<dbReference type="AlphaFoldDB" id="A0A934KBQ8"/>
<keyword evidence="1" id="KW-0808">Transferase</keyword>
<evidence type="ECO:0000313" key="5">
    <source>
        <dbReference type="EMBL" id="MBJ7601885.1"/>
    </source>
</evidence>
<dbReference type="CDD" id="cd07989">
    <property type="entry name" value="LPLAT_AGPAT-like"/>
    <property type="match status" value="1"/>
</dbReference>
<evidence type="ECO:0000256" key="2">
    <source>
        <dbReference type="ARBA" id="ARBA00023315"/>
    </source>
</evidence>
<comment type="caution">
    <text evidence="5">The sequence shown here is derived from an EMBL/GenBank/DDBJ whole genome shotgun (WGS) entry which is preliminary data.</text>
</comment>
<evidence type="ECO:0000259" key="4">
    <source>
        <dbReference type="SMART" id="SM00563"/>
    </source>
</evidence>
<evidence type="ECO:0000313" key="6">
    <source>
        <dbReference type="Proteomes" id="UP000620075"/>
    </source>
</evidence>
<dbReference type="Proteomes" id="UP000620075">
    <property type="component" value="Unassembled WGS sequence"/>
</dbReference>
<dbReference type="EMBL" id="JAEKNQ010000010">
    <property type="protein sequence ID" value="MBJ7601885.1"/>
    <property type="molecule type" value="Genomic_DNA"/>
</dbReference>
<dbReference type="SUPFAM" id="SSF69593">
    <property type="entry name" value="Glycerol-3-phosphate (1)-acyltransferase"/>
    <property type="match status" value="1"/>
</dbReference>
<gene>
    <name evidence="5" type="ORF">JF888_01595</name>
</gene>
<dbReference type="GO" id="GO:0006654">
    <property type="term" value="P:phosphatidic acid biosynthetic process"/>
    <property type="evidence" value="ECO:0007669"/>
    <property type="project" value="TreeGrafter"/>
</dbReference>
<sequence>MADARLPEIYRGPQARAAALLSLDPSVHPDPLRPARFYRVLFWLVRLVVRLFFRLRVEGLESLPPPPFLIAANHQAWYDSAFIIASLRPVPMVYTMARRDTVFNRGWKRWLVTRIGVFPIQPQNGELDQRGLETVYQILDRRGAVLMFPEGGYSRGSNLRPLKAGVAHFSLQAGVPICPVAVSGLESLRPFRRVTVSIGPPIWPDPPRWGSLNRRVSDVLDRVRGGILGRFGRGRDRQPRRPWWRRLGRRGRTPPAGE</sequence>
<feature type="region of interest" description="Disordered" evidence="3">
    <location>
        <begin position="231"/>
        <end position="258"/>
    </location>
</feature>
<dbReference type="GO" id="GO:0003841">
    <property type="term" value="F:1-acylglycerol-3-phosphate O-acyltransferase activity"/>
    <property type="evidence" value="ECO:0007669"/>
    <property type="project" value="TreeGrafter"/>
</dbReference>
<organism evidence="5 6">
    <name type="scientific">Candidatus Dormiibacter inghamiae</name>
    <dbReference type="NCBI Taxonomy" id="3127013"/>
    <lineage>
        <taxon>Bacteria</taxon>
        <taxon>Bacillati</taxon>
        <taxon>Candidatus Dormiibacterota</taxon>
        <taxon>Candidatus Dormibacteria</taxon>
        <taxon>Candidatus Dormibacterales</taxon>
        <taxon>Candidatus Dormibacteraceae</taxon>
        <taxon>Candidatus Dormiibacter</taxon>
    </lineage>
</organism>
<evidence type="ECO:0000256" key="3">
    <source>
        <dbReference type="SAM" id="MobiDB-lite"/>
    </source>
</evidence>
<proteinExistence type="predicted"/>
<dbReference type="RefSeq" id="WP_338176267.1">
    <property type="nucleotide sequence ID" value="NZ_JAEKNQ010000010.1"/>
</dbReference>